<comment type="caution">
    <text evidence="1">The sequence shown here is derived from an EMBL/GenBank/DDBJ whole genome shotgun (WGS) entry which is preliminary data.</text>
</comment>
<evidence type="ECO:0000313" key="1">
    <source>
        <dbReference type="EMBL" id="MBK7414011.1"/>
    </source>
</evidence>
<reference evidence="1 2" key="1">
    <citation type="submission" date="2020-10" db="EMBL/GenBank/DDBJ databases">
        <title>Connecting structure to function with the recovery of over 1000 high-quality activated sludge metagenome-assembled genomes encoding full-length rRNA genes using long-read sequencing.</title>
        <authorList>
            <person name="Singleton C.M."/>
            <person name="Petriglieri F."/>
            <person name="Kristensen J.M."/>
            <person name="Kirkegaard R.H."/>
            <person name="Michaelsen T.Y."/>
            <person name="Andersen M.H."/>
            <person name="Karst S.M."/>
            <person name="Dueholm M.S."/>
            <person name="Nielsen P.H."/>
            <person name="Albertsen M."/>
        </authorList>
    </citation>
    <scope>NUCLEOTIDE SEQUENCE [LARGE SCALE GENOMIC DNA]</scope>
    <source>
        <strain evidence="1">EsbW_18-Q3-R4-48_BATAC.463</strain>
    </source>
</reference>
<organism evidence="1 2">
    <name type="scientific">Candidatus Dechloromonas phosphorivorans</name>
    <dbReference type="NCBI Taxonomy" id="2899244"/>
    <lineage>
        <taxon>Bacteria</taxon>
        <taxon>Pseudomonadati</taxon>
        <taxon>Pseudomonadota</taxon>
        <taxon>Betaproteobacteria</taxon>
        <taxon>Rhodocyclales</taxon>
        <taxon>Azonexaceae</taxon>
        <taxon>Dechloromonas</taxon>
    </lineage>
</organism>
<dbReference type="EMBL" id="JADJMS010000005">
    <property type="protein sequence ID" value="MBK7414011.1"/>
    <property type="molecule type" value="Genomic_DNA"/>
</dbReference>
<accession>A0A935K821</accession>
<dbReference type="Proteomes" id="UP000739411">
    <property type="component" value="Unassembled WGS sequence"/>
</dbReference>
<evidence type="ECO:0000313" key="2">
    <source>
        <dbReference type="Proteomes" id="UP000739411"/>
    </source>
</evidence>
<dbReference type="AlphaFoldDB" id="A0A935K821"/>
<proteinExistence type="predicted"/>
<sequence>MANLDGRNRRFAPETLAAQAKVQEDASFLNPAHEDNYVMATALLPWEGYVAPTQNILRRATASRKNDFYAPFFYGFNQIHFLNDPRGASEYGRIALARAPDEQTRQAMAFISAAWLERSNDPQLSIGVIRALAQNVRDPGLSAHLMLRVKRQERLARLQGLVSIYQKRFGCLPNKLEELGEVRDDGRDAK</sequence>
<name>A0A935K821_9RHOO</name>
<gene>
    <name evidence="1" type="ORF">IPJ38_01720</name>
</gene>
<protein>
    <submittedName>
        <fullName evidence="1">Uncharacterized protein</fullName>
    </submittedName>
</protein>